<keyword evidence="2" id="KW-0813">Transport</keyword>
<comment type="subcellular location">
    <subcellularLocation>
        <location evidence="1 8">Membrane</location>
        <topology evidence="1 8">Multi-pass membrane protein</topology>
    </subcellularLocation>
</comment>
<sequence length="292" mass="31355">MDSILQSLEGPIFSVIRPYVTPYTSILPPSIQEPLLNLLTPICYNNLVRDFDPASNPQCVQYAISKAIGLGIVTLSTIIKVPQLIKLLSSQSSKGLSFLSYLLETTAFLCTLAYNFRSGNPFSTYGEIAMITVQNVLISTLILQFSGKGGWGAVWVAALAAAGYALFNEGIVGPDTMVYIQAATIPLGLASKVPQIIEVARQKSTGQLSAFAVFNYLFGSLARVFTTLAEVNDPLILWGFLGGATLNAVLAAQMMYYWNSTKKGGKSPSTPSKKFYAGGKSPKSKGGPKKRT</sequence>
<evidence type="ECO:0000256" key="7">
    <source>
        <dbReference type="ARBA" id="ARBA00038475"/>
    </source>
</evidence>
<dbReference type="Proteomes" id="UP000244722">
    <property type="component" value="Unassembled WGS sequence"/>
</dbReference>
<protein>
    <recommendedName>
        <fullName evidence="8">Mannose-P-dolichol utilization defect 1 protein homolog</fullName>
    </recommendedName>
</protein>
<evidence type="ECO:0000256" key="10">
    <source>
        <dbReference type="SAM" id="Phobius"/>
    </source>
</evidence>
<keyword evidence="3 8" id="KW-0812">Transmembrane</keyword>
<evidence type="ECO:0000313" key="11">
    <source>
        <dbReference type="EMBL" id="PUU83850.1"/>
    </source>
</evidence>
<dbReference type="AlphaFoldDB" id="A0A2T7A7Z8"/>
<dbReference type="GO" id="GO:0016020">
    <property type="term" value="C:membrane"/>
    <property type="evidence" value="ECO:0007669"/>
    <property type="project" value="UniProtKB-SubCell"/>
</dbReference>
<feature type="transmembrane region" description="Helical" evidence="10">
    <location>
        <begin position="209"/>
        <end position="229"/>
    </location>
</feature>
<comment type="similarity">
    <text evidence="7 8">Belongs to the MPDU1 (TC 2.A.43.3) family.</text>
</comment>
<dbReference type="Gene3D" id="1.20.1280.290">
    <property type="match status" value="2"/>
</dbReference>
<feature type="compositionally biased region" description="Low complexity" evidence="9">
    <location>
        <begin position="261"/>
        <end position="281"/>
    </location>
</feature>
<name>A0A2T7A7Z8_TUBBO</name>
<evidence type="ECO:0000256" key="2">
    <source>
        <dbReference type="ARBA" id="ARBA00022448"/>
    </source>
</evidence>
<dbReference type="EMBL" id="NESQ01000006">
    <property type="protein sequence ID" value="PUU83850.1"/>
    <property type="molecule type" value="Genomic_DNA"/>
</dbReference>
<accession>A0A2T7A7Z8</accession>
<evidence type="ECO:0000256" key="5">
    <source>
        <dbReference type="ARBA" id="ARBA00022989"/>
    </source>
</evidence>
<feature type="transmembrane region" description="Helical" evidence="10">
    <location>
        <begin position="150"/>
        <end position="167"/>
    </location>
</feature>
<evidence type="ECO:0000256" key="1">
    <source>
        <dbReference type="ARBA" id="ARBA00004141"/>
    </source>
</evidence>
<feature type="transmembrane region" description="Helical" evidence="10">
    <location>
        <begin position="235"/>
        <end position="258"/>
    </location>
</feature>
<feature type="region of interest" description="Disordered" evidence="9">
    <location>
        <begin position="261"/>
        <end position="292"/>
    </location>
</feature>
<comment type="caution">
    <text evidence="11">The sequence shown here is derived from an EMBL/GenBank/DDBJ whole genome shotgun (WGS) entry which is preliminary data.</text>
</comment>
<dbReference type="PANTHER" id="PTHR12226:SF2">
    <property type="entry name" value="MANNOSE-P-DOLICHOL UTILIZATION DEFECT 1 PROTEIN"/>
    <property type="match status" value="1"/>
</dbReference>
<evidence type="ECO:0000256" key="3">
    <source>
        <dbReference type="ARBA" id="ARBA00022692"/>
    </source>
</evidence>
<evidence type="ECO:0000256" key="6">
    <source>
        <dbReference type="ARBA" id="ARBA00023136"/>
    </source>
</evidence>
<dbReference type="SMART" id="SM00679">
    <property type="entry name" value="CTNS"/>
    <property type="match status" value="2"/>
</dbReference>
<evidence type="ECO:0000256" key="9">
    <source>
        <dbReference type="SAM" id="MobiDB-lite"/>
    </source>
</evidence>
<evidence type="ECO:0000256" key="8">
    <source>
        <dbReference type="PIRNR" id="PIRNR023381"/>
    </source>
</evidence>
<dbReference type="STRING" id="42251.A0A2T7A7Z8"/>
<dbReference type="InterPro" id="IPR016817">
    <property type="entry name" value="MannP-dilichol_defect-1"/>
</dbReference>
<keyword evidence="4" id="KW-0677">Repeat</keyword>
<proteinExistence type="inferred from homology"/>
<keyword evidence="12" id="KW-1185">Reference proteome</keyword>
<gene>
    <name evidence="11" type="ORF">B9Z19DRAFT_1098401</name>
</gene>
<dbReference type="PANTHER" id="PTHR12226">
    <property type="entry name" value="MANNOSE-P-DOLICHOL UTILIZATION DEFECT 1 LEC35 -RELATED"/>
    <property type="match status" value="1"/>
</dbReference>
<organism evidence="11 12">
    <name type="scientific">Tuber borchii</name>
    <name type="common">White truffle</name>
    <dbReference type="NCBI Taxonomy" id="42251"/>
    <lineage>
        <taxon>Eukaryota</taxon>
        <taxon>Fungi</taxon>
        <taxon>Dikarya</taxon>
        <taxon>Ascomycota</taxon>
        <taxon>Pezizomycotina</taxon>
        <taxon>Pezizomycetes</taxon>
        <taxon>Pezizales</taxon>
        <taxon>Tuberaceae</taxon>
        <taxon>Tuber</taxon>
    </lineage>
</organism>
<evidence type="ECO:0000256" key="4">
    <source>
        <dbReference type="ARBA" id="ARBA00022737"/>
    </source>
</evidence>
<feature type="compositionally biased region" description="Basic residues" evidence="9">
    <location>
        <begin position="282"/>
        <end position="292"/>
    </location>
</feature>
<keyword evidence="5 8" id="KW-1133">Transmembrane helix</keyword>
<dbReference type="Pfam" id="PF04193">
    <property type="entry name" value="PQ-loop"/>
    <property type="match status" value="2"/>
</dbReference>
<evidence type="ECO:0000313" key="12">
    <source>
        <dbReference type="Proteomes" id="UP000244722"/>
    </source>
</evidence>
<reference evidence="11 12" key="1">
    <citation type="submission" date="2017-04" db="EMBL/GenBank/DDBJ databases">
        <title>Draft genome sequence of Tuber borchii Vittad., a whitish edible truffle.</title>
        <authorList>
            <consortium name="DOE Joint Genome Institute"/>
            <person name="Murat C."/>
            <person name="Kuo A."/>
            <person name="Barry K.W."/>
            <person name="Clum A."/>
            <person name="Dockter R.B."/>
            <person name="Fauchery L."/>
            <person name="Iotti M."/>
            <person name="Kohler A."/>
            <person name="Labutti K."/>
            <person name="Lindquist E.A."/>
            <person name="Lipzen A."/>
            <person name="Ohm R.A."/>
            <person name="Wang M."/>
            <person name="Grigoriev I.V."/>
            <person name="Zambonelli A."/>
            <person name="Martin F.M."/>
        </authorList>
    </citation>
    <scope>NUCLEOTIDE SEQUENCE [LARGE SCALE GENOMIC DNA]</scope>
    <source>
        <strain evidence="11 12">Tbo3840</strain>
    </source>
</reference>
<dbReference type="PIRSF" id="PIRSF023381">
    <property type="entry name" value="MannP-dilichol_defect-1p"/>
    <property type="match status" value="1"/>
</dbReference>
<keyword evidence="6 8" id="KW-0472">Membrane</keyword>
<dbReference type="InterPro" id="IPR006603">
    <property type="entry name" value="PQ-loop_rpt"/>
</dbReference>
<dbReference type="OrthoDB" id="271506at2759"/>